<protein>
    <submittedName>
        <fullName evidence="1">Uncharacterized protein</fullName>
    </submittedName>
</protein>
<dbReference type="AlphaFoldDB" id="A0A2P5CL76"/>
<reference evidence="2" key="1">
    <citation type="submission" date="2016-06" db="EMBL/GenBank/DDBJ databases">
        <title>Parallel loss of symbiosis genes in relatives of nitrogen-fixing non-legume Parasponia.</title>
        <authorList>
            <person name="Van Velzen R."/>
            <person name="Holmer R."/>
            <person name="Bu F."/>
            <person name="Rutten L."/>
            <person name="Van Zeijl A."/>
            <person name="Liu W."/>
            <person name="Santuari L."/>
            <person name="Cao Q."/>
            <person name="Sharma T."/>
            <person name="Shen D."/>
            <person name="Roswanjaya Y."/>
            <person name="Wardhani T."/>
            <person name="Kalhor M.S."/>
            <person name="Jansen J."/>
            <person name="Van den Hoogen J."/>
            <person name="Gungor B."/>
            <person name="Hartog M."/>
            <person name="Hontelez J."/>
            <person name="Verver J."/>
            <person name="Yang W.-C."/>
            <person name="Schijlen E."/>
            <person name="Repin R."/>
            <person name="Schilthuizen M."/>
            <person name="Schranz E."/>
            <person name="Heidstra R."/>
            <person name="Miyata K."/>
            <person name="Fedorova E."/>
            <person name="Kohlen W."/>
            <person name="Bisseling T."/>
            <person name="Smit S."/>
            <person name="Geurts R."/>
        </authorList>
    </citation>
    <scope>NUCLEOTIDE SEQUENCE [LARGE SCALE GENOMIC DNA]</scope>
    <source>
        <strain evidence="2">cv. RG33-2</strain>
    </source>
</reference>
<organism evidence="1 2">
    <name type="scientific">Trema orientale</name>
    <name type="common">Charcoal tree</name>
    <name type="synonym">Celtis orientalis</name>
    <dbReference type="NCBI Taxonomy" id="63057"/>
    <lineage>
        <taxon>Eukaryota</taxon>
        <taxon>Viridiplantae</taxon>
        <taxon>Streptophyta</taxon>
        <taxon>Embryophyta</taxon>
        <taxon>Tracheophyta</taxon>
        <taxon>Spermatophyta</taxon>
        <taxon>Magnoliopsida</taxon>
        <taxon>eudicotyledons</taxon>
        <taxon>Gunneridae</taxon>
        <taxon>Pentapetalae</taxon>
        <taxon>rosids</taxon>
        <taxon>fabids</taxon>
        <taxon>Rosales</taxon>
        <taxon>Cannabaceae</taxon>
        <taxon>Trema</taxon>
    </lineage>
</organism>
<gene>
    <name evidence="1" type="ORF">TorRG33x02_280970</name>
</gene>
<sequence>NLIKSGLYSCPKSEVVIKIGNSCYAKTGSSIKHVTGKTAIKENPIPAVKELIRRLVWDDLGIGHVDVSGSVGSGTEKPK</sequence>
<dbReference type="InParanoid" id="A0A2P5CL76"/>
<evidence type="ECO:0000313" key="2">
    <source>
        <dbReference type="Proteomes" id="UP000237000"/>
    </source>
</evidence>
<keyword evidence="2" id="KW-1185">Reference proteome</keyword>
<dbReference type="EMBL" id="JXTC01000353">
    <property type="protein sequence ID" value="PON61807.1"/>
    <property type="molecule type" value="Genomic_DNA"/>
</dbReference>
<feature type="non-terminal residue" evidence="1">
    <location>
        <position position="1"/>
    </location>
</feature>
<accession>A0A2P5CL76</accession>
<comment type="caution">
    <text evidence="1">The sequence shown here is derived from an EMBL/GenBank/DDBJ whole genome shotgun (WGS) entry which is preliminary data.</text>
</comment>
<proteinExistence type="predicted"/>
<dbReference type="Proteomes" id="UP000237000">
    <property type="component" value="Unassembled WGS sequence"/>
</dbReference>
<name>A0A2P5CL76_TREOI</name>
<dbReference type="OrthoDB" id="10336254at2759"/>
<evidence type="ECO:0000313" key="1">
    <source>
        <dbReference type="EMBL" id="PON61807.1"/>
    </source>
</evidence>